<name>A0ABT7HAY6_9GAMM</name>
<keyword evidence="5" id="KW-0378">Hydrolase</keyword>
<dbReference type="Pfam" id="PF01522">
    <property type="entry name" value="Polysacc_deac_1"/>
    <property type="match status" value="1"/>
</dbReference>
<sequence>MAQRTRMKPLLLLALFTLSLQVRADLVVLQYHHVSDSTPPSTSTSVSLFEAQMDLISDLKLPVVPLKSGTEEALASEPGTENRLAITFDDAYDSVYSTAAPILSAKNFPYTIFVNTEAVGREGYMTWEQLRELAQRGDVTLANHSADHKHLVRKPGESETQWARRVEYSLDSAQTTLREKLGSLSPLFAYPYGEFDSAVEAKLAERGWYGYGQHSGAIAQTSGETRLPRFPMANAYGQINGLENKLRSKTFPIDAASLPDGVISTNPPRLTFRLPASMDASGLTCFASGMGRIDFDLDGRDVTVQAPGAFDSRRFRYNCTYPAGDGSYFWLSKQWLDLTQPED</sequence>
<comment type="subcellular location">
    <subcellularLocation>
        <location evidence="1">Secreted</location>
    </subcellularLocation>
</comment>
<dbReference type="PANTHER" id="PTHR34216:SF3">
    <property type="entry name" value="POLY-BETA-1,6-N-ACETYL-D-GLUCOSAMINE N-DEACETYLASE"/>
    <property type="match status" value="1"/>
</dbReference>
<protein>
    <submittedName>
        <fullName evidence="5">Polysaccharide deacetylase family protein</fullName>
        <ecNumber evidence="5">3.-.-.-</ecNumber>
    </submittedName>
</protein>
<dbReference type="InterPro" id="IPR011330">
    <property type="entry name" value="Glyco_hydro/deAcase_b/a-brl"/>
</dbReference>
<evidence type="ECO:0000313" key="6">
    <source>
        <dbReference type="Proteomes" id="UP001223547"/>
    </source>
</evidence>
<dbReference type="Proteomes" id="UP001223547">
    <property type="component" value="Unassembled WGS sequence"/>
</dbReference>
<dbReference type="PROSITE" id="PS51677">
    <property type="entry name" value="NODB"/>
    <property type="match status" value="1"/>
</dbReference>
<keyword evidence="6" id="KW-1185">Reference proteome</keyword>
<dbReference type="EMBL" id="JASSQD010000001">
    <property type="protein sequence ID" value="MDK9557537.1"/>
    <property type="molecule type" value="Genomic_DNA"/>
</dbReference>
<evidence type="ECO:0000256" key="3">
    <source>
        <dbReference type="SAM" id="SignalP"/>
    </source>
</evidence>
<accession>A0ABT7HAY6</accession>
<comment type="caution">
    <text evidence="5">The sequence shown here is derived from an EMBL/GenBank/DDBJ whole genome shotgun (WGS) entry which is preliminary data.</text>
</comment>
<dbReference type="CDD" id="cd10973">
    <property type="entry name" value="CE4_DAC_u4_5s"/>
    <property type="match status" value="1"/>
</dbReference>
<gene>
    <name evidence="5" type="ORF">QQF73_07870</name>
</gene>
<dbReference type="InterPro" id="IPR051398">
    <property type="entry name" value="Polysacch_Deacetylase"/>
</dbReference>
<organism evidence="5 6">
    <name type="scientific">Marinobacter albus</name>
    <dbReference type="NCBI Taxonomy" id="3030833"/>
    <lineage>
        <taxon>Bacteria</taxon>
        <taxon>Pseudomonadati</taxon>
        <taxon>Pseudomonadota</taxon>
        <taxon>Gammaproteobacteria</taxon>
        <taxon>Pseudomonadales</taxon>
        <taxon>Marinobacteraceae</taxon>
        <taxon>Marinobacter</taxon>
    </lineage>
</organism>
<feature type="chain" id="PRO_5045998149" evidence="3">
    <location>
        <begin position="25"/>
        <end position="343"/>
    </location>
</feature>
<keyword evidence="2 3" id="KW-0732">Signal</keyword>
<proteinExistence type="predicted"/>
<evidence type="ECO:0000256" key="1">
    <source>
        <dbReference type="ARBA" id="ARBA00004613"/>
    </source>
</evidence>
<evidence type="ECO:0000256" key="2">
    <source>
        <dbReference type="ARBA" id="ARBA00022729"/>
    </source>
</evidence>
<dbReference type="RefSeq" id="WP_219866039.1">
    <property type="nucleotide sequence ID" value="NZ_JASSQD010000001.1"/>
</dbReference>
<dbReference type="InterPro" id="IPR002509">
    <property type="entry name" value="NODB_dom"/>
</dbReference>
<dbReference type="GO" id="GO:0016787">
    <property type="term" value="F:hydrolase activity"/>
    <property type="evidence" value="ECO:0007669"/>
    <property type="project" value="UniProtKB-KW"/>
</dbReference>
<dbReference type="Gene3D" id="3.20.20.370">
    <property type="entry name" value="Glycoside hydrolase/deacetylase"/>
    <property type="match status" value="1"/>
</dbReference>
<feature type="signal peptide" evidence="3">
    <location>
        <begin position="1"/>
        <end position="24"/>
    </location>
</feature>
<dbReference type="PANTHER" id="PTHR34216">
    <property type="match status" value="1"/>
</dbReference>
<reference evidence="5 6" key="1">
    <citation type="submission" date="2023-05" db="EMBL/GenBank/DDBJ databases">
        <title>Marinobacter albus sp. nov., a marine bacterium isolated from sand in a coastal intertidal zone of huludao.</title>
        <authorList>
            <person name="Deng T."/>
        </authorList>
    </citation>
    <scope>NUCLEOTIDE SEQUENCE [LARGE SCALE GENOMIC DNA]</scope>
    <source>
        <strain evidence="5 6">M216</strain>
    </source>
</reference>
<dbReference type="SUPFAM" id="SSF88713">
    <property type="entry name" value="Glycoside hydrolase/deacetylase"/>
    <property type="match status" value="1"/>
</dbReference>
<dbReference type="EC" id="3.-.-.-" evidence="5"/>
<evidence type="ECO:0000313" key="5">
    <source>
        <dbReference type="EMBL" id="MDK9557537.1"/>
    </source>
</evidence>
<evidence type="ECO:0000259" key="4">
    <source>
        <dbReference type="PROSITE" id="PS51677"/>
    </source>
</evidence>
<feature type="domain" description="NodB homology" evidence="4">
    <location>
        <begin position="82"/>
        <end position="343"/>
    </location>
</feature>